<dbReference type="EMBL" id="JAVDQG010000004">
    <property type="protein sequence ID" value="MDR6226270.1"/>
    <property type="molecule type" value="Genomic_DNA"/>
</dbReference>
<dbReference type="Gene3D" id="3.40.50.300">
    <property type="entry name" value="P-loop containing nucleotide triphosphate hydrolases"/>
    <property type="match status" value="1"/>
</dbReference>
<keyword evidence="2" id="KW-1185">Reference proteome</keyword>
<evidence type="ECO:0000313" key="1">
    <source>
        <dbReference type="EMBL" id="MDR6226270.1"/>
    </source>
</evidence>
<evidence type="ECO:0000313" key="2">
    <source>
        <dbReference type="Proteomes" id="UP001185012"/>
    </source>
</evidence>
<comment type="caution">
    <text evidence="1">The sequence shown here is derived from an EMBL/GenBank/DDBJ whole genome shotgun (WGS) entry which is preliminary data.</text>
</comment>
<sequence>MRFRWICRGRLGFLPGTVVVVSHDRYFLNKLFAPTYWLQGGTLTRFEGNYDAMKAEWRRRGIGSE</sequence>
<accession>A0ABU1IR97</accession>
<dbReference type="RefSeq" id="WP_309866098.1">
    <property type="nucleotide sequence ID" value="NZ_JAVDQG010000004.1"/>
</dbReference>
<protein>
    <submittedName>
        <fullName evidence="1">ATPase subunit of ABC transporter with duplicated ATPase domains</fullName>
    </submittedName>
</protein>
<name>A0ABU1IR97_9BACL</name>
<proteinExistence type="predicted"/>
<dbReference type="Proteomes" id="UP001185012">
    <property type="component" value="Unassembled WGS sequence"/>
</dbReference>
<gene>
    <name evidence="1" type="ORF">JOE21_002276</name>
</gene>
<dbReference type="InterPro" id="IPR027417">
    <property type="entry name" value="P-loop_NTPase"/>
</dbReference>
<reference evidence="1 2" key="1">
    <citation type="submission" date="2023-07" db="EMBL/GenBank/DDBJ databases">
        <title>Genomic Encyclopedia of Type Strains, Phase IV (KMG-IV): sequencing the most valuable type-strain genomes for metagenomic binning, comparative biology and taxonomic classification.</title>
        <authorList>
            <person name="Goeker M."/>
        </authorList>
    </citation>
    <scope>NUCLEOTIDE SEQUENCE [LARGE SCALE GENOMIC DNA]</scope>
    <source>
        <strain evidence="1 2">DSM 45903</strain>
    </source>
</reference>
<organism evidence="1 2">
    <name type="scientific">Desmospora profundinema</name>
    <dbReference type="NCBI Taxonomy" id="1571184"/>
    <lineage>
        <taxon>Bacteria</taxon>
        <taxon>Bacillati</taxon>
        <taxon>Bacillota</taxon>
        <taxon>Bacilli</taxon>
        <taxon>Bacillales</taxon>
        <taxon>Thermoactinomycetaceae</taxon>
        <taxon>Desmospora</taxon>
    </lineage>
</organism>